<dbReference type="Gene3D" id="3.40.630.30">
    <property type="match status" value="1"/>
</dbReference>
<proteinExistence type="predicted"/>
<dbReference type="PROSITE" id="PS51186">
    <property type="entry name" value="GNAT"/>
    <property type="match status" value="1"/>
</dbReference>
<evidence type="ECO:0000256" key="1">
    <source>
        <dbReference type="ARBA" id="ARBA00022679"/>
    </source>
</evidence>
<keyword evidence="1 4" id="KW-0808">Transferase</keyword>
<feature type="domain" description="N-acetyltransferase" evidence="3">
    <location>
        <begin position="6"/>
        <end position="156"/>
    </location>
</feature>
<accession>A0ABT8TLD2</accession>
<dbReference type="Proteomes" id="UP001168363">
    <property type="component" value="Unassembled WGS sequence"/>
</dbReference>
<dbReference type="SUPFAM" id="SSF55729">
    <property type="entry name" value="Acyl-CoA N-acyltransferases (Nat)"/>
    <property type="match status" value="1"/>
</dbReference>
<dbReference type="EC" id="2.3.1.-" evidence="4"/>
<dbReference type="Pfam" id="PF00583">
    <property type="entry name" value="Acetyltransf_1"/>
    <property type="match status" value="1"/>
</dbReference>
<organism evidence="4 5">
    <name type="scientific">Nocardioides cremeus</name>
    <dbReference type="NCBI Taxonomy" id="3058044"/>
    <lineage>
        <taxon>Bacteria</taxon>
        <taxon>Bacillati</taxon>
        <taxon>Actinomycetota</taxon>
        <taxon>Actinomycetes</taxon>
        <taxon>Propionibacteriales</taxon>
        <taxon>Nocardioidaceae</taxon>
        <taxon>Nocardioides</taxon>
    </lineage>
</organism>
<dbReference type="InterPro" id="IPR016181">
    <property type="entry name" value="Acyl_CoA_acyltransferase"/>
</dbReference>
<dbReference type="InterPro" id="IPR050832">
    <property type="entry name" value="Bact_Acetyltransf"/>
</dbReference>
<keyword evidence="5" id="KW-1185">Reference proteome</keyword>
<dbReference type="EMBL" id="JAULSC010000002">
    <property type="protein sequence ID" value="MDO3394767.1"/>
    <property type="molecule type" value="Genomic_DNA"/>
</dbReference>
<evidence type="ECO:0000256" key="2">
    <source>
        <dbReference type="ARBA" id="ARBA00023315"/>
    </source>
</evidence>
<sequence>MDDPRPACLVRAEHDDPRVVGAVRRYVAELDARFPGGFAVVEADLVDPGGHYLLALDDERVLGVGGVRALPGTDGAPSAEVKRMWVDPAARGTGLGRLLLAALEELAVDLGHRRVLLDTNLVLGEAVALYERAGYDRVERYNDNPYAQAFFAKDLTGQAGTWPKRPLWKSW</sequence>
<evidence type="ECO:0000259" key="3">
    <source>
        <dbReference type="PROSITE" id="PS51186"/>
    </source>
</evidence>
<dbReference type="PANTHER" id="PTHR43877:SF2">
    <property type="entry name" value="AMINOALKYLPHOSPHONATE N-ACETYLTRANSFERASE-RELATED"/>
    <property type="match status" value="1"/>
</dbReference>
<gene>
    <name evidence="4" type="ORF">QWJ41_03470</name>
</gene>
<evidence type="ECO:0000313" key="4">
    <source>
        <dbReference type="EMBL" id="MDO3394767.1"/>
    </source>
</evidence>
<dbReference type="PANTHER" id="PTHR43877">
    <property type="entry name" value="AMINOALKYLPHOSPHONATE N-ACETYLTRANSFERASE-RELATED-RELATED"/>
    <property type="match status" value="1"/>
</dbReference>
<keyword evidence="2 4" id="KW-0012">Acyltransferase</keyword>
<protein>
    <submittedName>
        <fullName evidence="4">GNAT family N-acetyltransferase</fullName>
        <ecNumber evidence="4">2.3.1.-</ecNumber>
    </submittedName>
</protein>
<dbReference type="RefSeq" id="WP_302705776.1">
    <property type="nucleotide sequence ID" value="NZ_JAULSC010000002.1"/>
</dbReference>
<evidence type="ECO:0000313" key="5">
    <source>
        <dbReference type="Proteomes" id="UP001168363"/>
    </source>
</evidence>
<dbReference type="InterPro" id="IPR000182">
    <property type="entry name" value="GNAT_dom"/>
</dbReference>
<name>A0ABT8TLD2_9ACTN</name>
<dbReference type="GO" id="GO:0016746">
    <property type="term" value="F:acyltransferase activity"/>
    <property type="evidence" value="ECO:0007669"/>
    <property type="project" value="UniProtKB-KW"/>
</dbReference>
<reference evidence="4" key="1">
    <citation type="submission" date="2023-06" db="EMBL/GenBank/DDBJ databases">
        <title>Genome sequence of Nocardioides sp. SOB44.</title>
        <authorList>
            <person name="Zhang G."/>
        </authorList>
    </citation>
    <scope>NUCLEOTIDE SEQUENCE</scope>
    <source>
        <strain evidence="4">SOB44</strain>
    </source>
</reference>
<comment type="caution">
    <text evidence="4">The sequence shown here is derived from an EMBL/GenBank/DDBJ whole genome shotgun (WGS) entry which is preliminary data.</text>
</comment>